<dbReference type="PANTHER" id="PTHR10353:SF36">
    <property type="entry name" value="LP05116P"/>
    <property type="match status" value="1"/>
</dbReference>
<gene>
    <name evidence="13" type="ORF">SAMN05421659_1123</name>
</gene>
<feature type="active site" description="Proton donor" evidence="9">
    <location>
        <position position="167"/>
    </location>
</feature>
<dbReference type="PANTHER" id="PTHR10353">
    <property type="entry name" value="GLYCOSYL HYDROLASE"/>
    <property type="match status" value="1"/>
</dbReference>
<feature type="binding site" evidence="10">
    <location>
        <position position="166"/>
    </location>
    <ligand>
        <name>substrate</name>
    </ligand>
</feature>
<dbReference type="Gene3D" id="3.20.20.80">
    <property type="entry name" value="Glycosidases"/>
    <property type="match status" value="1"/>
</dbReference>
<dbReference type="FunFam" id="3.20.20.80:FF:000004">
    <property type="entry name" value="Beta-glucosidase 6-phospho-beta-glucosidase"/>
    <property type="match status" value="1"/>
</dbReference>
<dbReference type="GO" id="GO:0030245">
    <property type="term" value="P:cellulose catabolic process"/>
    <property type="evidence" value="ECO:0007669"/>
    <property type="project" value="UniProtKB-KW"/>
</dbReference>
<feature type="binding site" evidence="10">
    <location>
        <begin position="420"/>
        <end position="421"/>
    </location>
    <ligand>
        <name>substrate</name>
    </ligand>
</feature>
<keyword evidence="4 12" id="KW-0378">Hydrolase</keyword>
<keyword evidence="14" id="KW-1185">Reference proteome</keyword>
<evidence type="ECO:0000313" key="13">
    <source>
        <dbReference type="EMBL" id="SEW35683.1"/>
    </source>
</evidence>
<dbReference type="InterPro" id="IPR017853">
    <property type="entry name" value="GH"/>
</dbReference>
<reference evidence="13 14" key="1">
    <citation type="submission" date="2016-10" db="EMBL/GenBank/DDBJ databases">
        <authorList>
            <person name="de Groot N.N."/>
        </authorList>
    </citation>
    <scope>NUCLEOTIDE SEQUENCE [LARGE SCALE GENOMIC DNA]</scope>
    <source>
        <strain evidence="13 14">DSM 9179</strain>
    </source>
</reference>
<evidence type="ECO:0000256" key="11">
    <source>
        <dbReference type="PROSITE-ProRule" id="PRU10055"/>
    </source>
</evidence>
<dbReference type="SUPFAM" id="SSF51445">
    <property type="entry name" value="(Trans)glycosidases"/>
    <property type="match status" value="1"/>
</dbReference>
<comment type="catalytic activity">
    <reaction evidence="1 12">
        <text>Hydrolysis of terminal, non-reducing beta-D-glucosyl residues with release of beta-D-glucose.</text>
        <dbReference type="EC" id="3.2.1.21"/>
    </reaction>
</comment>
<dbReference type="RefSeq" id="WP_092455314.1">
    <property type="nucleotide sequence ID" value="NZ_FOJI01000012.1"/>
</dbReference>
<dbReference type="InterPro" id="IPR018120">
    <property type="entry name" value="Glyco_hydro_1_AS"/>
</dbReference>
<feature type="binding site" evidence="10">
    <location>
        <position position="122"/>
    </location>
    <ligand>
        <name>substrate</name>
    </ligand>
</feature>
<feature type="active site" description="Nucleophile" evidence="9 11">
    <location>
        <position position="366"/>
    </location>
</feature>
<dbReference type="InterPro" id="IPR033132">
    <property type="entry name" value="GH_1_N_CS"/>
</dbReference>
<evidence type="ECO:0000256" key="1">
    <source>
        <dbReference type="ARBA" id="ARBA00000448"/>
    </source>
</evidence>
<feature type="binding site" evidence="10">
    <location>
        <position position="413"/>
    </location>
    <ligand>
        <name>substrate</name>
    </ligand>
</feature>
<evidence type="ECO:0000256" key="3">
    <source>
        <dbReference type="ARBA" id="ARBA00012744"/>
    </source>
</evidence>
<evidence type="ECO:0000256" key="6">
    <source>
        <dbReference type="ARBA" id="ARBA00023277"/>
    </source>
</evidence>
<evidence type="ECO:0000256" key="8">
    <source>
        <dbReference type="ARBA" id="ARBA00023326"/>
    </source>
</evidence>
<name>A0A1I0R542_9FIRM</name>
<dbReference type="InterPro" id="IPR017736">
    <property type="entry name" value="Glyco_hydro_1_beta-glucosidase"/>
</dbReference>
<sequence>MSLKFNFQSNFVWGVASSAYQIEGGWDCDGKGPSIWDAFCHENSNIANAQTGDISCNHYENYLNDIKLMHSLGINAYRFSISWPRVFPNGDKVLNSKGLEFYDKLVDALIEYNITPYITLYHWDLPQALEDQGGWQNRDTAVAFSEYAAFICKHFSTRVKNYITINEPQIILFLGYHNGIHAPGLKLSMGATLNVIHNLALAHGMAVNAMRLSANAPVLIGFSSTGELCYPYENQDSSSTNFKSSTKEDIDTARSMSFTVTKDNWMFCHTIFCDAVCLGKYPDILGEPASKLISAFKDGDMEIMHQPIDFLGVNIYNGHCVDSNGFVPREPGFPRTALKWPITPEVMNWGTRFIYERYQLPIYITENGLSCHDKIYLDGKVHDQERIDFLQRYLLELEKSYSAGTDISGYFHWSFTDNFEWHNGYEDRFGLIYIDYQTQERIPKDSALWYKSII</sequence>
<dbReference type="GO" id="GO:0005829">
    <property type="term" value="C:cytosol"/>
    <property type="evidence" value="ECO:0007669"/>
    <property type="project" value="TreeGrafter"/>
</dbReference>
<evidence type="ECO:0000256" key="4">
    <source>
        <dbReference type="ARBA" id="ARBA00022801"/>
    </source>
</evidence>
<feature type="binding site" evidence="10">
    <location>
        <position position="316"/>
    </location>
    <ligand>
        <name>substrate</name>
    </ligand>
</feature>
<proteinExistence type="inferred from homology"/>
<evidence type="ECO:0000256" key="2">
    <source>
        <dbReference type="ARBA" id="ARBA00010838"/>
    </source>
</evidence>
<protein>
    <recommendedName>
        <fullName evidence="3 12">Beta-glucosidase</fullName>
        <ecNumber evidence="3 12">3.2.1.21</ecNumber>
    </recommendedName>
</protein>
<evidence type="ECO:0000256" key="5">
    <source>
        <dbReference type="ARBA" id="ARBA00023001"/>
    </source>
</evidence>
<dbReference type="AlphaFoldDB" id="A0A1I0R542"/>
<dbReference type="PROSITE" id="PS00653">
    <property type="entry name" value="GLYCOSYL_HYDROL_F1_2"/>
    <property type="match status" value="1"/>
</dbReference>
<dbReference type="OrthoDB" id="2339329at2"/>
<keyword evidence="7 12" id="KW-0326">Glycosidase</keyword>
<dbReference type="Proteomes" id="UP000199701">
    <property type="component" value="Unassembled WGS sequence"/>
</dbReference>
<keyword evidence="6" id="KW-0119">Carbohydrate metabolism</keyword>
<evidence type="ECO:0000256" key="7">
    <source>
        <dbReference type="ARBA" id="ARBA00023295"/>
    </source>
</evidence>
<organism evidence="13 14">
    <name type="scientific">[Clostridium] fimetarium</name>
    <dbReference type="NCBI Taxonomy" id="99656"/>
    <lineage>
        <taxon>Bacteria</taxon>
        <taxon>Bacillati</taxon>
        <taxon>Bacillota</taxon>
        <taxon>Clostridia</taxon>
        <taxon>Lachnospirales</taxon>
        <taxon>Lachnospiraceae</taxon>
    </lineage>
</organism>
<evidence type="ECO:0000313" key="14">
    <source>
        <dbReference type="Proteomes" id="UP000199701"/>
    </source>
</evidence>
<dbReference type="EC" id="3.2.1.21" evidence="3 12"/>
<dbReference type="EMBL" id="FOJI01000012">
    <property type="protein sequence ID" value="SEW35683.1"/>
    <property type="molecule type" value="Genomic_DNA"/>
</dbReference>
<keyword evidence="8" id="KW-0624">Polysaccharide degradation</keyword>
<dbReference type="PRINTS" id="PR00131">
    <property type="entry name" value="GLHYDRLASE1"/>
</dbReference>
<dbReference type="PROSITE" id="PS00572">
    <property type="entry name" value="GLYCOSYL_HYDROL_F1_1"/>
    <property type="match status" value="1"/>
</dbReference>
<evidence type="ECO:0000256" key="12">
    <source>
        <dbReference type="RuleBase" id="RU361175"/>
    </source>
</evidence>
<feature type="binding site" evidence="10">
    <location>
        <position position="21"/>
    </location>
    <ligand>
        <name>substrate</name>
    </ligand>
</feature>
<dbReference type="STRING" id="99656.SAMN05421659_1123"/>
<evidence type="ECO:0000256" key="10">
    <source>
        <dbReference type="PIRSR" id="PIRSR617736-2"/>
    </source>
</evidence>
<dbReference type="GO" id="GO:0008422">
    <property type="term" value="F:beta-glucosidase activity"/>
    <property type="evidence" value="ECO:0007669"/>
    <property type="project" value="UniProtKB-EC"/>
</dbReference>
<dbReference type="NCBIfam" id="TIGR03356">
    <property type="entry name" value="BGL"/>
    <property type="match status" value="1"/>
</dbReference>
<dbReference type="Pfam" id="PF00232">
    <property type="entry name" value="Glyco_hydro_1"/>
    <property type="match status" value="1"/>
</dbReference>
<evidence type="ECO:0000256" key="9">
    <source>
        <dbReference type="PIRSR" id="PIRSR617736-1"/>
    </source>
</evidence>
<keyword evidence="5" id="KW-0136">Cellulose degradation</keyword>
<comment type="similarity">
    <text evidence="2 12">Belongs to the glycosyl hydrolase 1 family.</text>
</comment>
<accession>A0A1I0R542</accession>
<dbReference type="InterPro" id="IPR001360">
    <property type="entry name" value="Glyco_hydro_1"/>
</dbReference>